<comment type="caution">
    <text evidence="2">The sequence shown here is derived from an EMBL/GenBank/DDBJ whole genome shotgun (WGS) entry which is preliminary data.</text>
</comment>
<keyword evidence="1" id="KW-0472">Membrane</keyword>
<sequence>MMTPVHKLIIKKKRLTRKLIFERVMAAIALANLTLVIFDITYIPWRNFWLQGNIRLGNLTVKVPLPPITKWYDPVKGIEPHRDTARYLNTVNQLEKQIPQTGLQSPQVEKMLADLRLQSTEMIETNPFAVANKTGTLEKIKNRMRRHLDNESSKASFREFWSYSFLSQRGWEEELAFFKIRIKPLIETNYFRPVGENGEPVDFFFVRIDWIFFLIFTIELIARVIYISRTHKGVSWREAILWRWYDIFLLLPFWRILRIIPVAMRLKESKISSFDKFQRHLNQIIIANFAEEIIEVVVVGVIEQMQSSIRRGDVSDWLSHSQNRPYIDLNDIDEVAEISNIITKLAVYRILPKVQPDIELLLRHNIESVLQNLPAYRSLLGIPGLTNLPKQLTEKLVAEISQATYQGLTAAIEDPVGAKLSGNLVNHLGEAIAQEVKNQHTIERIQSLLIDMLEEIKINYVERLSHEDMEQIIEQTRQLRQRSEPKAVEILPYKRK</sequence>
<reference evidence="2 3" key="1">
    <citation type="submission" date="2024-09" db="EMBL/GenBank/DDBJ databases">
        <title>Floridaenema gen nov. (Aerosakkonemataceae, Aerosakkonematales ord. nov., Cyanobacteria) from benthic tropical and subtropical fresh waters, with the description of four new species.</title>
        <authorList>
            <person name="Moretto J.A."/>
            <person name="Berthold D.E."/>
            <person name="Lefler F.W."/>
            <person name="Huang I.-S."/>
            <person name="Laughinghouse H. IV."/>
        </authorList>
    </citation>
    <scope>NUCLEOTIDE SEQUENCE [LARGE SCALE GENOMIC DNA]</scope>
    <source>
        <strain evidence="2 3">BLCC-F50</strain>
    </source>
</reference>
<gene>
    <name evidence="2" type="ORF">ACE1CI_27235</name>
</gene>
<name>A0ABV4XY10_9CYAN</name>
<accession>A0ABV4XY10</accession>
<evidence type="ECO:0000256" key="1">
    <source>
        <dbReference type="SAM" id="Phobius"/>
    </source>
</evidence>
<dbReference type="EMBL" id="JBHFNR010000207">
    <property type="protein sequence ID" value="MFB2896624.1"/>
    <property type="molecule type" value="Genomic_DNA"/>
</dbReference>
<proteinExistence type="predicted"/>
<dbReference type="Proteomes" id="UP001576784">
    <property type="component" value="Unassembled WGS sequence"/>
</dbReference>
<evidence type="ECO:0000313" key="2">
    <source>
        <dbReference type="EMBL" id="MFB2896624.1"/>
    </source>
</evidence>
<keyword evidence="1" id="KW-0812">Transmembrane</keyword>
<evidence type="ECO:0000313" key="3">
    <source>
        <dbReference type="Proteomes" id="UP001576784"/>
    </source>
</evidence>
<keyword evidence="1" id="KW-1133">Transmembrane helix</keyword>
<protein>
    <recommendedName>
        <fullName evidence="4">Uridine phosphorylase</fullName>
    </recommendedName>
</protein>
<feature type="transmembrane region" description="Helical" evidence="1">
    <location>
        <begin position="240"/>
        <end position="257"/>
    </location>
</feature>
<organism evidence="2 3">
    <name type="scientific">Floridaenema flaviceps BLCC-F50</name>
    <dbReference type="NCBI Taxonomy" id="3153642"/>
    <lineage>
        <taxon>Bacteria</taxon>
        <taxon>Bacillati</taxon>
        <taxon>Cyanobacteriota</taxon>
        <taxon>Cyanophyceae</taxon>
        <taxon>Oscillatoriophycideae</taxon>
        <taxon>Aerosakkonematales</taxon>
        <taxon>Aerosakkonemataceae</taxon>
        <taxon>Floridanema</taxon>
        <taxon>Floridanema flaviceps</taxon>
    </lineage>
</organism>
<keyword evidence="3" id="KW-1185">Reference proteome</keyword>
<evidence type="ECO:0008006" key="4">
    <source>
        <dbReference type="Google" id="ProtNLM"/>
    </source>
</evidence>
<feature type="transmembrane region" description="Helical" evidence="1">
    <location>
        <begin position="20"/>
        <end position="43"/>
    </location>
</feature>
<feature type="transmembrane region" description="Helical" evidence="1">
    <location>
        <begin position="210"/>
        <end position="228"/>
    </location>
</feature>
<dbReference type="RefSeq" id="WP_413266247.1">
    <property type="nucleotide sequence ID" value="NZ_JBHFNR010000207.1"/>
</dbReference>